<comment type="caution">
    <text evidence="6">The sequence shown here is derived from an EMBL/GenBank/DDBJ whole genome shotgun (WGS) entry which is preliminary data.</text>
</comment>
<dbReference type="PANTHER" id="PTHR46321">
    <property type="entry name" value="KIF1-BINDING PROTEIN"/>
    <property type="match status" value="1"/>
</dbReference>
<dbReference type="AlphaFoldDB" id="A0A3M7T699"/>
<evidence type="ECO:0000256" key="3">
    <source>
        <dbReference type="ARBA" id="ARBA00016840"/>
    </source>
</evidence>
<evidence type="ECO:0000256" key="5">
    <source>
        <dbReference type="ARBA" id="ARBA00023212"/>
    </source>
</evidence>
<organism evidence="6 7">
    <name type="scientific">Brachionus plicatilis</name>
    <name type="common">Marine rotifer</name>
    <name type="synonym">Brachionus muelleri</name>
    <dbReference type="NCBI Taxonomy" id="10195"/>
    <lineage>
        <taxon>Eukaryota</taxon>
        <taxon>Metazoa</taxon>
        <taxon>Spiralia</taxon>
        <taxon>Gnathifera</taxon>
        <taxon>Rotifera</taxon>
        <taxon>Eurotatoria</taxon>
        <taxon>Monogononta</taxon>
        <taxon>Pseudotrocha</taxon>
        <taxon>Ploima</taxon>
        <taxon>Brachionidae</taxon>
        <taxon>Brachionus</taxon>
    </lineage>
</organism>
<accession>A0A3M7T699</accession>
<dbReference type="Proteomes" id="UP000276133">
    <property type="component" value="Unassembled WGS sequence"/>
</dbReference>
<keyword evidence="4" id="KW-0963">Cytoplasm</keyword>
<dbReference type="OrthoDB" id="409897at2759"/>
<dbReference type="Pfam" id="PF12309">
    <property type="entry name" value="KBP_C"/>
    <property type="match status" value="1"/>
</dbReference>
<evidence type="ECO:0000256" key="4">
    <source>
        <dbReference type="ARBA" id="ARBA00022490"/>
    </source>
</evidence>
<dbReference type="InterPro" id="IPR022083">
    <property type="entry name" value="KBP"/>
</dbReference>
<protein>
    <recommendedName>
        <fullName evidence="3">KIF-binding protein</fullName>
    </recommendedName>
</protein>
<keyword evidence="5" id="KW-0206">Cytoskeleton</keyword>
<sequence>MKDLEKIKQKYHEYLNLYYVESLKDPEEEPFKTKYESRKILATLLEQLDDQIPFSIDDRSEFLVSKEQTHLLEKYEYYHSKIEQLSQTKNSKSCKSFLIEKLLEFNLAKNYIDTEEIEAGEKILSKLVKQLDDLNPNSPIEEYNPLFYNLKLSSFNELVFVWSSRNNHKKCLKLIQTIEEIYECYRVKSDKHFLNDDECRFGTIPFDPSEMICLNKNLTLKKRRDNFEALYTHSLFFFAQIYGKLEEKERSANFCQLTLQRQIDEHNEVIDSLKGNPDEYQEILRSKNLNEQPQERVLFNPLDWATHAAALSQYYVCECDFATARHCLCCAEAILDKLNSSEGAENKEKLKEQTASIRRCWAKYGIELLRTSRTELLKSAEQPDQTSLINERDRASKFHFNLPTQIYNLDKCERSAIASNIALDFGQAKEIFLKAQKILNEIKQVFVIDGYVTDHCEITRDLSELYSCLIFFEEDLERKCKMQKRRLDLLQPICDELSEQFYLRIKRQLLFDVGTIYSELLDLKIDIFREKKEKNELSGEKSAQSVNKINQLALKSIDYFEKFLGTMKVQPERKFLPEKFDDHNIRPALLAKFYLGRLYSKMIAVEPSKRLENLRQTLDNYSYICDYCDKEAKVGNQTAMEVMINEYQACKEMITFLPAQMEKLRFLIK</sequence>
<dbReference type="STRING" id="10195.A0A3M7T699"/>
<evidence type="ECO:0000313" key="6">
    <source>
        <dbReference type="EMBL" id="RNA43340.1"/>
    </source>
</evidence>
<proteinExistence type="inferred from homology"/>
<evidence type="ECO:0000313" key="7">
    <source>
        <dbReference type="Proteomes" id="UP000276133"/>
    </source>
</evidence>
<evidence type="ECO:0000256" key="2">
    <source>
        <dbReference type="ARBA" id="ARBA00010305"/>
    </source>
</evidence>
<comment type="subcellular location">
    <subcellularLocation>
        <location evidence="1">Cytoplasm</location>
        <location evidence="1">Cytoskeleton</location>
    </subcellularLocation>
</comment>
<comment type="similarity">
    <text evidence="2">Belongs to the KIF-binding protein family.</text>
</comment>
<gene>
    <name evidence="6" type="ORF">BpHYR1_021710</name>
</gene>
<name>A0A3M7T699_BRAPC</name>
<dbReference type="PANTHER" id="PTHR46321:SF1">
    <property type="entry name" value="KIF-BINDING PROTEIN"/>
    <property type="match status" value="1"/>
</dbReference>
<keyword evidence="7" id="KW-1185">Reference proteome</keyword>
<evidence type="ECO:0000256" key="1">
    <source>
        <dbReference type="ARBA" id="ARBA00004245"/>
    </source>
</evidence>
<dbReference type="GO" id="GO:0005856">
    <property type="term" value="C:cytoskeleton"/>
    <property type="evidence" value="ECO:0007669"/>
    <property type="project" value="UniProtKB-SubCell"/>
</dbReference>
<reference evidence="6 7" key="1">
    <citation type="journal article" date="2018" name="Sci. Rep.">
        <title>Genomic signatures of local adaptation to the degree of environmental predictability in rotifers.</title>
        <authorList>
            <person name="Franch-Gras L."/>
            <person name="Hahn C."/>
            <person name="Garcia-Roger E.M."/>
            <person name="Carmona M.J."/>
            <person name="Serra M."/>
            <person name="Gomez A."/>
        </authorList>
    </citation>
    <scope>NUCLEOTIDE SEQUENCE [LARGE SCALE GENOMIC DNA]</scope>
    <source>
        <strain evidence="6">HYR1</strain>
    </source>
</reference>
<dbReference type="EMBL" id="REGN01000237">
    <property type="protein sequence ID" value="RNA43340.1"/>
    <property type="molecule type" value="Genomic_DNA"/>
</dbReference>